<evidence type="ECO:0000313" key="9">
    <source>
        <dbReference type="EMBL" id="SIT70260.1"/>
    </source>
</evidence>
<evidence type="ECO:0000256" key="2">
    <source>
        <dbReference type="ARBA" id="ARBA00022729"/>
    </source>
</evidence>
<dbReference type="STRING" id="233100.SAMN05216526_1274"/>
<dbReference type="InterPro" id="IPR036249">
    <property type="entry name" value="Thioredoxin-like_sf"/>
</dbReference>
<comment type="subcellular location">
    <subcellularLocation>
        <location evidence="5">Periplasm</location>
    </subcellularLocation>
</comment>
<dbReference type="Gene3D" id="3.40.30.10">
    <property type="entry name" value="Glutaredoxin"/>
    <property type="match status" value="1"/>
</dbReference>
<dbReference type="SUPFAM" id="SSF52833">
    <property type="entry name" value="Thioredoxin-like"/>
    <property type="match status" value="1"/>
</dbReference>
<accession>A0A1R3VYT8</accession>
<evidence type="ECO:0000256" key="1">
    <source>
        <dbReference type="ARBA" id="ARBA00005791"/>
    </source>
</evidence>
<evidence type="ECO:0000256" key="5">
    <source>
        <dbReference type="PIRNR" id="PIRNR001488"/>
    </source>
</evidence>
<feature type="domain" description="DSBA-like thioredoxin" evidence="8">
    <location>
        <begin position="52"/>
        <end position="194"/>
    </location>
</feature>
<keyword evidence="4" id="KW-0676">Redox-active center</keyword>
<dbReference type="PIRSF" id="PIRSF001488">
    <property type="entry name" value="Tdi_protein"/>
    <property type="match status" value="1"/>
</dbReference>
<dbReference type="InterPro" id="IPR023205">
    <property type="entry name" value="DsbA/DsbL"/>
</dbReference>
<feature type="chain" id="PRO_5011961088" description="Thiol:disulfide interchange protein" evidence="7">
    <location>
        <begin position="27"/>
        <end position="211"/>
    </location>
</feature>
<dbReference type="PANTHER" id="PTHR35891:SF3">
    <property type="entry name" value="THIOL:DISULFIDE INTERCHANGE PROTEIN DSBL"/>
    <property type="match status" value="1"/>
</dbReference>
<keyword evidence="10" id="KW-1185">Reference proteome</keyword>
<keyword evidence="5" id="KW-0574">Periplasm</keyword>
<evidence type="ECO:0000313" key="10">
    <source>
        <dbReference type="Proteomes" id="UP000223759"/>
    </source>
</evidence>
<protein>
    <recommendedName>
        <fullName evidence="5">Thiol:disulfide interchange protein</fullName>
    </recommendedName>
</protein>
<dbReference type="Pfam" id="PF01323">
    <property type="entry name" value="DSBA"/>
    <property type="match status" value="1"/>
</dbReference>
<evidence type="ECO:0000256" key="4">
    <source>
        <dbReference type="ARBA" id="ARBA00023284"/>
    </source>
</evidence>
<keyword evidence="2 7" id="KW-0732">Signal</keyword>
<dbReference type="GO" id="GO:0016491">
    <property type="term" value="F:oxidoreductase activity"/>
    <property type="evidence" value="ECO:0007669"/>
    <property type="project" value="InterPro"/>
</dbReference>
<evidence type="ECO:0000256" key="7">
    <source>
        <dbReference type="SAM" id="SignalP"/>
    </source>
</evidence>
<evidence type="ECO:0000256" key="3">
    <source>
        <dbReference type="ARBA" id="ARBA00023157"/>
    </source>
</evidence>
<dbReference type="CDD" id="cd03019">
    <property type="entry name" value="DsbA_DsbA"/>
    <property type="match status" value="1"/>
</dbReference>
<proteinExistence type="inferred from homology"/>
<reference evidence="9 10" key="1">
    <citation type="submission" date="2017-01" db="EMBL/GenBank/DDBJ databases">
        <authorList>
            <person name="Mah S.A."/>
            <person name="Swanson W.J."/>
            <person name="Moy G.W."/>
            <person name="Vacquier V.D."/>
        </authorList>
    </citation>
    <scope>NUCLEOTIDE SEQUENCE [LARGE SCALE GENOMIC DNA]</scope>
    <source>
        <strain evidence="9 10">M9</strain>
    </source>
</reference>
<dbReference type="InterPro" id="IPR001853">
    <property type="entry name" value="DSBA-like_thioredoxin_dom"/>
</dbReference>
<feature type="signal peptide" evidence="7">
    <location>
        <begin position="1"/>
        <end position="26"/>
    </location>
</feature>
<sequence length="211" mass="23529">MALSRRRFNQTLLGGMAVALSPSVFANMVEGSDWRSIARPQRTLPDGQIGLTMFFSYGCPFCGQMHRAMGGWLASLPEDVVFQRVPVSFNRDAWAMLSRLYFALETTGDAERLSQEIYDAIGVRREPLFDEAQITAWVTARGVDATAFRQAFQASQTSSLVARSDRLQTRFEVRSVPTLVVDGRYAVVGQGATSYQELFDIADQLIIRARS</sequence>
<dbReference type="Proteomes" id="UP000223759">
    <property type="component" value="Unassembled WGS sequence"/>
</dbReference>
<dbReference type="AlphaFoldDB" id="A0A1R3VYT8"/>
<dbReference type="OrthoDB" id="9784896at2"/>
<evidence type="ECO:0000256" key="6">
    <source>
        <dbReference type="PIRSR" id="PIRSR001488-1"/>
    </source>
</evidence>
<name>A0A1R3VYT8_9GAMM</name>
<gene>
    <name evidence="9" type="ORF">SAMN05216526_1274</name>
</gene>
<dbReference type="RefSeq" id="WP_076755659.1">
    <property type="nucleotide sequence ID" value="NZ_CP023018.1"/>
</dbReference>
<dbReference type="EMBL" id="FTPK01000002">
    <property type="protein sequence ID" value="SIT70260.1"/>
    <property type="molecule type" value="Genomic_DNA"/>
</dbReference>
<dbReference type="GO" id="GO:0042597">
    <property type="term" value="C:periplasmic space"/>
    <property type="evidence" value="ECO:0007669"/>
    <property type="project" value="UniProtKB-SubCell"/>
</dbReference>
<keyword evidence="3 5" id="KW-1015">Disulfide bond</keyword>
<organism evidence="9 10">
    <name type="scientific">Ectothiorhodosinus mongolicus</name>
    <dbReference type="NCBI Taxonomy" id="233100"/>
    <lineage>
        <taxon>Bacteria</taxon>
        <taxon>Pseudomonadati</taxon>
        <taxon>Pseudomonadota</taxon>
        <taxon>Gammaproteobacteria</taxon>
        <taxon>Chromatiales</taxon>
        <taxon>Ectothiorhodospiraceae</taxon>
        <taxon>Ectothiorhodosinus</taxon>
    </lineage>
</organism>
<evidence type="ECO:0000259" key="8">
    <source>
        <dbReference type="Pfam" id="PF01323"/>
    </source>
</evidence>
<comment type="similarity">
    <text evidence="1">Belongs to the thioredoxin family. DsbA subfamily.</text>
</comment>
<dbReference type="PANTHER" id="PTHR35891">
    <property type="entry name" value="THIOL:DISULFIDE INTERCHANGE PROTEIN DSBA"/>
    <property type="match status" value="1"/>
</dbReference>
<feature type="disulfide bond" description="Redox-active" evidence="6">
    <location>
        <begin position="59"/>
        <end position="62"/>
    </location>
</feature>
<dbReference type="InterPro" id="IPR050824">
    <property type="entry name" value="Thiol_disulfide_DsbA"/>
</dbReference>